<gene>
    <name evidence="1" type="ORF">N0F65_001388</name>
</gene>
<organism evidence="1 2">
    <name type="scientific">Lagenidium giganteum</name>
    <dbReference type="NCBI Taxonomy" id="4803"/>
    <lineage>
        <taxon>Eukaryota</taxon>
        <taxon>Sar</taxon>
        <taxon>Stramenopiles</taxon>
        <taxon>Oomycota</taxon>
        <taxon>Peronosporomycetes</taxon>
        <taxon>Pythiales</taxon>
        <taxon>Pythiaceae</taxon>
    </lineage>
</organism>
<sequence>MIRIAVIAVVPPNDRSEPSLKYLLGFSTLQDESNMSADAMIDLLDDLLDLYTLSASQLCFLVPDDNICTLITRLDTVKNRHMLRQAGALMPVLRNATRWNSTFAIVKRYINIREKLNRAALAVILPTPKEDTAINRLCDDLE</sequence>
<dbReference type="AlphaFoldDB" id="A0AAV2YZS8"/>
<reference evidence="1" key="2">
    <citation type="journal article" date="2023" name="Microbiol Resour">
        <title>Decontamination and Annotation of the Draft Genome Sequence of the Oomycete Lagenidium giganteum ARSEF 373.</title>
        <authorList>
            <person name="Morgan W.R."/>
            <person name="Tartar A."/>
        </authorList>
    </citation>
    <scope>NUCLEOTIDE SEQUENCE</scope>
    <source>
        <strain evidence="1">ARSEF 373</strain>
    </source>
</reference>
<proteinExistence type="predicted"/>
<reference evidence="1" key="1">
    <citation type="submission" date="2022-11" db="EMBL/GenBank/DDBJ databases">
        <authorList>
            <person name="Morgan W.R."/>
            <person name="Tartar A."/>
        </authorList>
    </citation>
    <scope>NUCLEOTIDE SEQUENCE</scope>
    <source>
        <strain evidence="1">ARSEF 373</strain>
    </source>
</reference>
<accession>A0AAV2YZS8</accession>
<dbReference type="PANTHER" id="PTHR40866:SF1">
    <property type="entry name" value="BED-TYPE DOMAIN-CONTAINING PROTEIN"/>
    <property type="match status" value="1"/>
</dbReference>
<evidence type="ECO:0000313" key="2">
    <source>
        <dbReference type="Proteomes" id="UP001146120"/>
    </source>
</evidence>
<dbReference type="PANTHER" id="PTHR40866">
    <property type="entry name" value="BED-TYPE DOMAIN-CONTAINING PROTEIN"/>
    <property type="match status" value="1"/>
</dbReference>
<dbReference type="Proteomes" id="UP001146120">
    <property type="component" value="Unassembled WGS sequence"/>
</dbReference>
<protein>
    <submittedName>
        <fullName evidence="1">Uncharacterized protein</fullName>
    </submittedName>
</protein>
<comment type="caution">
    <text evidence="1">The sequence shown here is derived from an EMBL/GenBank/DDBJ whole genome shotgun (WGS) entry which is preliminary data.</text>
</comment>
<evidence type="ECO:0000313" key="1">
    <source>
        <dbReference type="EMBL" id="DAZ98949.1"/>
    </source>
</evidence>
<name>A0AAV2YZS8_9STRA</name>
<dbReference type="EMBL" id="DAKRPA010000094">
    <property type="protein sequence ID" value="DAZ98949.1"/>
    <property type="molecule type" value="Genomic_DNA"/>
</dbReference>
<keyword evidence="2" id="KW-1185">Reference proteome</keyword>